<evidence type="ECO:0000256" key="1">
    <source>
        <dbReference type="SAM" id="MobiDB-lite"/>
    </source>
</evidence>
<evidence type="ECO:0000259" key="2">
    <source>
        <dbReference type="PROSITE" id="PS51340"/>
    </source>
</evidence>
<dbReference type="InterPro" id="IPR052716">
    <property type="entry name" value="MOSC_domain"/>
</dbReference>
<dbReference type="GO" id="GO:0030170">
    <property type="term" value="F:pyridoxal phosphate binding"/>
    <property type="evidence" value="ECO:0007669"/>
    <property type="project" value="InterPro"/>
</dbReference>
<gene>
    <name evidence="3" type="ORF">GGR03_001380</name>
</gene>
<comment type="caution">
    <text evidence="3">The sequence shown here is derived from an EMBL/GenBank/DDBJ whole genome shotgun (WGS) entry which is preliminary data.</text>
</comment>
<dbReference type="Pfam" id="PF03473">
    <property type="entry name" value="MOSC"/>
    <property type="match status" value="1"/>
</dbReference>
<dbReference type="GO" id="GO:0030151">
    <property type="term" value="F:molybdenum ion binding"/>
    <property type="evidence" value="ECO:0007669"/>
    <property type="project" value="InterPro"/>
</dbReference>
<evidence type="ECO:0000313" key="4">
    <source>
        <dbReference type="Proteomes" id="UP000588647"/>
    </source>
</evidence>
<dbReference type="SUPFAM" id="SSF50800">
    <property type="entry name" value="PK beta-barrel domain-like"/>
    <property type="match status" value="1"/>
</dbReference>
<feature type="region of interest" description="Disordered" evidence="1">
    <location>
        <begin position="1"/>
        <end position="25"/>
    </location>
</feature>
<dbReference type="InterPro" id="IPR011037">
    <property type="entry name" value="Pyrv_Knase-like_insert_dom_sf"/>
</dbReference>
<accession>A0A7W6HBY2</accession>
<feature type="domain" description="MOSC" evidence="2">
    <location>
        <begin position="50"/>
        <end position="207"/>
    </location>
</feature>
<organism evidence="3 4">
    <name type="scientific">Aurantimonas endophytica</name>
    <dbReference type="NCBI Taxonomy" id="1522175"/>
    <lineage>
        <taxon>Bacteria</taxon>
        <taxon>Pseudomonadati</taxon>
        <taxon>Pseudomonadota</taxon>
        <taxon>Alphaproteobacteria</taxon>
        <taxon>Hyphomicrobiales</taxon>
        <taxon>Aurantimonadaceae</taxon>
        <taxon>Aurantimonas</taxon>
    </lineage>
</organism>
<keyword evidence="4" id="KW-1185">Reference proteome</keyword>
<dbReference type="EMBL" id="JACIEM010000001">
    <property type="protein sequence ID" value="MBB4002333.1"/>
    <property type="molecule type" value="Genomic_DNA"/>
</dbReference>
<dbReference type="PROSITE" id="PS51340">
    <property type="entry name" value="MOSC"/>
    <property type="match status" value="1"/>
</dbReference>
<protein>
    <recommendedName>
        <fullName evidence="2">MOSC domain-containing protein</fullName>
    </recommendedName>
</protein>
<dbReference type="GO" id="GO:0003824">
    <property type="term" value="F:catalytic activity"/>
    <property type="evidence" value="ECO:0007669"/>
    <property type="project" value="InterPro"/>
</dbReference>
<reference evidence="3 4" key="1">
    <citation type="submission" date="2020-08" db="EMBL/GenBank/DDBJ databases">
        <title>Genomic Encyclopedia of Type Strains, Phase IV (KMG-IV): sequencing the most valuable type-strain genomes for metagenomic binning, comparative biology and taxonomic classification.</title>
        <authorList>
            <person name="Goeker M."/>
        </authorList>
    </citation>
    <scope>NUCLEOTIDE SEQUENCE [LARGE SCALE GENOMIC DNA]</scope>
    <source>
        <strain evidence="3 4">DSM 103570</strain>
    </source>
</reference>
<dbReference type="RefSeq" id="WP_246367619.1">
    <property type="nucleotide sequence ID" value="NZ_JAAAMM010000001.1"/>
</dbReference>
<name>A0A7W6HBY2_9HYPH</name>
<dbReference type="AlphaFoldDB" id="A0A7W6HBY2"/>
<dbReference type="InterPro" id="IPR005302">
    <property type="entry name" value="MoCF_Sase_C"/>
</dbReference>
<proteinExistence type="predicted"/>
<sequence length="216" mass="23509">MSSKAMGQETLDLGETMLPDRSAPPERKRALRLTGSATALYRTSGSGFETSQVPALELGFDGLAGDRHGGLTRRAGGREPWYKRGTEIRNERQVSLLSAEELGETAEILGIDEIRPEWVGANLLIAGIARLTFLPPRTLLMFEGGVTLKIDGDNAPCRAAGHAVARHYAGRADIPFAYVRAAKHRRGLVGWVEKPGRIEAGEAFEARVPEQWIYGS</sequence>
<dbReference type="PANTHER" id="PTHR36930">
    <property type="entry name" value="METAL-SULFUR CLUSTER BIOSYNTHESIS PROTEINS YUAD-RELATED"/>
    <property type="match status" value="1"/>
</dbReference>
<dbReference type="Proteomes" id="UP000588647">
    <property type="component" value="Unassembled WGS sequence"/>
</dbReference>
<dbReference type="PANTHER" id="PTHR36930:SF1">
    <property type="entry name" value="MOSC DOMAIN-CONTAINING PROTEIN"/>
    <property type="match status" value="1"/>
</dbReference>
<dbReference type="Gene3D" id="2.40.33.20">
    <property type="entry name" value="PK beta-barrel domain-like"/>
    <property type="match status" value="1"/>
</dbReference>
<evidence type="ECO:0000313" key="3">
    <source>
        <dbReference type="EMBL" id="MBB4002333.1"/>
    </source>
</evidence>